<reference evidence="1 2" key="1">
    <citation type="journal article" date="2022" name="Plant J.">
        <title>Chromosome-level genome of Camellia lanceoleosa provides a valuable resource for understanding genome evolution and self-incompatibility.</title>
        <authorList>
            <person name="Gong W."/>
            <person name="Xiao S."/>
            <person name="Wang L."/>
            <person name="Liao Z."/>
            <person name="Chang Y."/>
            <person name="Mo W."/>
            <person name="Hu G."/>
            <person name="Li W."/>
            <person name="Zhao G."/>
            <person name="Zhu H."/>
            <person name="Hu X."/>
            <person name="Ji K."/>
            <person name="Xiang X."/>
            <person name="Song Q."/>
            <person name="Yuan D."/>
            <person name="Jin S."/>
            <person name="Zhang L."/>
        </authorList>
    </citation>
    <scope>NUCLEOTIDE SEQUENCE [LARGE SCALE GENOMIC DNA]</scope>
    <source>
        <strain evidence="1">SQ_2022a</strain>
    </source>
</reference>
<gene>
    <name evidence="1" type="ORF">LOK49_LG04G03346</name>
</gene>
<proteinExistence type="predicted"/>
<keyword evidence="2" id="KW-1185">Reference proteome</keyword>
<dbReference type="Proteomes" id="UP001060215">
    <property type="component" value="Chromosome 2"/>
</dbReference>
<evidence type="ECO:0000313" key="2">
    <source>
        <dbReference type="Proteomes" id="UP001060215"/>
    </source>
</evidence>
<sequence length="405" mass="45279">MANNINDDDLYAFDFDDSLSPPANLHFFISSSSSSSSSTHSHNFCPYPNYPQSDSDSDSDPDSDLDSNPFHDNEDEDDQLNFVTNLFASREQEYIAADDQDVNYGLGLGLGFGSGSRIEFDRVSEFSSTRGVNSSTDGLRVVGIESDSDSEEVGQDVNSRVSDDGETDSLGEVMPLFWDCLGFEERREANNEEFEWERVDDEGEGLSSVIDGIEQLSVASRVSINEESSDIGEEALRDFEWEVLLAVNNLDRLHELDHHGDSDGVSYLAVRDGYIYAAVYDTLFGQFVQNESALKGSPPASKAVVENLPSVALTKEELQENNVVCAVCKDEILVEEKVTRLPCCHHYHGDCIVPWLCIRNTCPVCRYELPTDDLDYEQRKTQRGSLDMPQDFQILEFIYGFAESR</sequence>
<evidence type="ECO:0000313" key="1">
    <source>
        <dbReference type="EMBL" id="KAI8017203.1"/>
    </source>
</evidence>
<dbReference type="EMBL" id="CM045759">
    <property type="protein sequence ID" value="KAI8017203.1"/>
    <property type="molecule type" value="Genomic_DNA"/>
</dbReference>
<name>A0ACC0HWZ2_9ERIC</name>
<comment type="caution">
    <text evidence="1">The sequence shown here is derived from an EMBL/GenBank/DDBJ whole genome shotgun (WGS) entry which is preliminary data.</text>
</comment>
<protein>
    <submittedName>
        <fullName evidence="1">E3 ubiquitin-protein ligase RING1-like</fullName>
    </submittedName>
</protein>
<organism evidence="1 2">
    <name type="scientific">Camellia lanceoleosa</name>
    <dbReference type="NCBI Taxonomy" id="1840588"/>
    <lineage>
        <taxon>Eukaryota</taxon>
        <taxon>Viridiplantae</taxon>
        <taxon>Streptophyta</taxon>
        <taxon>Embryophyta</taxon>
        <taxon>Tracheophyta</taxon>
        <taxon>Spermatophyta</taxon>
        <taxon>Magnoliopsida</taxon>
        <taxon>eudicotyledons</taxon>
        <taxon>Gunneridae</taxon>
        <taxon>Pentapetalae</taxon>
        <taxon>asterids</taxon>
        <taxon>Ericales</taxon>
        <taxon>Theaceae</taxon>
        <taxon>Camellia</taxon>
    </lineage>
</organism>
<accession>A0ACC0HWZ2</accession>